<reference evidence="6 7" key="1">
    <citation type="submission" date="2017-12" db="EMBL/GenBank/DDBJ databases">
        <title>Sequencing the genomes of 1000 Actinobacteria strains.</title>
        <authorList>
            <person name="Klenk H.-P."/>
        </authorList>
    </citation>
    <scope>NUCLEOTIDE SEQUENCE [LARGE SCALE GENOMIC DNA]</scope>
    <source>
        <strain evidence="6 7">DSM 45165</strain>
    </source>
</reference>
<dbReference type="RefSeq" id="WP_013673455.1">
    <property type="nucleotide sequence ID" value="NZ_PJMY01000003.1"/>
</dbReference>
<dbReference type="AlphaFoldDB" id="A0A2N3WJI5"/>
<dbReference type="GO" id="GO:0003700">
    <property type="term" value="F:DNA-binding transcription factor activity"/>
    <property type="evidence" value="ECO:0007669"/>
    <property type="project" value="TreeGrafter"/>
</dbReference>
<dbReference type="SUPFAM" id="SSF46785">
    <property type="entry name" value="Winged helix' DNA-binding domain"/>
    <property type="match status" value="1"/>
</dbReference>
<dbReference type="PROSITE" id="PS50042">
    <property type="entry name" value="CNMP_BINDING_3"/>
    <property type="match status" value="1"/>
</dbReference>
<name>A0A2N3WJI5_9PSEU</name>
<dbReference type="GO" id="GO:0005829">
    <property type="term" value="C:cytosol"/>
    <property type="evidence" value="ECO:0007669"/>
    <property type="project" value="TreeGrafter"/>
</dbReference>
<dbReference type="Pfam" id="PF00027">
    <property type="entry name" value="cNMP_binding"/>
    <property type="match status" value="1"/>
</dbReference>
<feature type="domain" description="HTH crp-type" evidence="5">
    <location>
        <begin position="175"/>
        <end position="238"/>
    </location>
</feature>
<dbReference type="Proteomes" id="UP000233750">
    <property type="component" value="Unassembled WGS sequence"/>
</dbReference>
<dbReference type="SMART" id="SM00100">
    <property type="entry name" value="cNMP"/>
    <property type="match status" value="1"/>
</dbReference>
<dbReference type="InterPro" id="IPR018490">
    <property type="entry name" value="cNMP-bd_dom_sf"/>
</dbReference>
<dbReference type="SUPFAM" id="SSF51206">
    <property type="entry name" value="cAMP-binding domain-like"/>
    <property type="match status" value="1"/>
</dbReference>
<evidence type="ECO:0000256" key="2">
    <source>
        <dbReference type="ARBA" id="ARBA00023125"/>
    </source>
</evidence>
<dbReference type="Pfam" id="PF13545">
    <property type="entry name" value="HTH_Crp_2"/>
    <property type="match status" value="1"/>
</dbReference>
<accession>A0A2N3WJI5</accession>
<proteinExistence type="predicted"/>
<evidence type="ECO:0000256" key="3">
    <source>
        <dbReference type="ARBA" id="ARBA00023163"/>
    </source>
</evidence>
<evidence type="ECO:0000256" key="1">
    <source>
        <dbReference type="ARBA" id="ARBA00023015"/>
    </source>
</evidence>
<dbReference type="InterPro" id="IPR014710">
    <property type="entry name" value="RmlC-like_jellyroll"/>
</dbReference>
<dbReference type="PROSITE" id="PS51063">
    <property type="entry name" value="HTH_CRP_2"/>
    <property type="match status" value="1"/>
</dbReference>
<dbReference type="InterPro" id="IPR000595">
    <property type="entry name" value="cNMP-bd_dom"/>
</dbReference>
<dbReference type="Gene3D" id="2.60.120.10">
    <property type="entry name" value="Jelly Rolls"/>
    <property type="match status" value="1"/>
</dbReference>
<dbReference type="CDD" id="cd00038">
    <property type="entry name" value="CAP_ED"/>
    <property type="match status" value="1"/>
</dbReference>
<keyword evidence="2" id="KW-0238">DNA-binding</keyword>
<dbReference type="InterPro" id="IPR012318">
    <property type="entry name" value="HTH_CRP"/>
</dbReference>
<dbReference type="PANTHER" id="PTHR24567:SF74">
    <property type="entry name" value="HTH-TYPE TRANSCRIPTIONAL REGULATOR ARCR"/>
    <property type="match status" value="1"/>
</dbReference>
<dbReference type="EMBL" id="PJMY01000003">
    <property type="protein sequence ID" value="PKV94034.1"/>
    <property type="molecule type" value="Genomic_DNA"/>
</dbReference>
<evidence type="ECO:0000313" key="7">
    <source>
        <dbReference type="Proteomes" id="UP000233750"/>
    </source>
</evidence>
<evidence type="ECO:0000259" key="4">
    <source>
        <dbReference type="PROSITE" id="PS50042"/>
    </source>
</evidence>
<evidence type="ECO:0000259" key="5">
    <source>
        <dbReference type="PROSITE" id="PS51063"/>
    </source>
</evidence>
<keyword evidence="3" id="KW-0804">Transcription</keyword>
<organism evidence="6 7">
    <name type="scientific">Amycolatopsis echigonensis</name>
    <dbReference type="NCBI Taxonomy" id="2576905"/>
    <lineage>
        <taxon>Bacteria</taxon>
        <taxon>Bacillati</taxon>
        <taxon>Actinomycetota</taxon>
        <taxon>Actinomycetes</taxon>
        <taxon>Pseudonocardiales</taxon>
        <taxon>Pseudonocardiaceae</taxon>
        <taxon>Amycolatopsis</taxon>
    </lineage>
</organism>
<dbReference type="GO" id="GO:0003677">
    <property type="term" value="F:DNA binding"/>
    <property type="evidence" value="ECO:0007669"/>
    <property type="project" value="UniProtKB-KW"/>
</dbReference>
<evidence type="ECO:0000313" key="6">
    <source>
        <dbReference type="EMBL" id="PKV94034.1"/>
    </source>
</evidence>
<sequence>MALSKLPAAAMEQTMRLLGTGPAADLAIRQAAWVARCVGRGEAAPLGRADVDALAATLRTRTYERGAVLFRGGDAADGVWIVQRGRVELSVGAGRRRSVVYVLQPGDVDGDIQHLLDMPLTYTARALDEVTVLSLDAAAFEKLLAEHPQIARRWLSSVAQRLATSQSRIVGLLGRSLTEQVARLLLDEAVDGEVPLPQRTLAAMLGVQRPSLNKILKEFERAGLIEVRYAAIGLRDPAKLLTTAG</sequence>
<keyword evidence="1" id="KW-0805">Transcription regulation</keyword>
<gene>
    <name evidence="6" type="ORF">ATK30_4903</name>
</gene>
<dbReference type="SMART" id="SM00419">
    <property type="entry name" value="HTH_CRP"/>
    <property type="match status" value="1"/>
</dbReference>
<protein>
    <submittedName>
        <fullName evidence="6">Crp/Fnr family transcriptional regulator</fullName>
    </submittedName>
</protein>
<dbReference type="InterPro" id="IPR050397">
    <property type="entry name" value="Env_Response_Regulators"/>
</dbReference>
<feature type="domain" description="Cyclic nucleotide-binding" evidence="4">
    <location>
        <begin position="54"/>
        <end position="161"/>
    </location>
</feature>
<dbReference type="PANTHER" id="PTHR24567">
    <property type="entry name" value="CRP FAMILY TRANSCRIPTIONAL REGULATORY PROTEIN"/>
    <property type="match status" value="1"/>
</dbReference>
<dbReference type="InterPro" id="IPR036390">
    <property type="entry name" value="WH_DNA-bd_sf"/>
</dbReference>
<keyword evidence="7" id="KW-1185">Reference proteome</keyword>
<comment type="caution">
    <text evidence="6">The sequence shown here is derived from an EMBL/GenBank/DDBJ whole genome shotgun (WGS) entry which is preliminary data.</text>
</comment>